<keyword evidence="2" id="KW-1185">Reference proteome</keyword>
<gene>
    <name evidence="1" type="primary">Erv31_0</name>
    <name evidence="1" type="ORF">OCEOCE_R15821</name>
</gene>
<accession>A0A7K8TQ35</accession>
<organism evidence="1 2">
    <name type="scientific">Oceanites oceanicus</name>
    <name type="common">Wilson's storm petrel</name>
    <name type="synonym">Procellaria oceanica</name>
    <dbReference type="NCBI Taxonomy" id="79653"/>
    <lineage>
        <taxon>Eukaryota</taxon>
        <taxon>Metazoa</taxon>
        <taxon>Chordata</taxon>
        <taxon>Craniata</taxon>
        <taxon>Vertebrata</taxon>
        <taxon>Euteleostomi</taxon>
        <taxon>Archelosauria</taxon>
        <taxon>Archosauria</taxon>
        <taxon>Dinosauria</taxon>
        <taxon>Saurischia</taxon>
        <taxon>Theropoda</taxon>
        <taxon>Coelurosauria</taxon>
        <taxon>Aves</taxon>
        <taxon>Neognathae</taxon>
        <taxon>Neoaves</taxon>
        <taxon>Aequornithes</taxon>
        <taxon>Procellariiformes</taxon>
        <taxon>Hydrobatidae</taxon>
        <taxon>Oceanites</taxon>
    </lineage>
</organism>
<dbReference type="Proteomes" id="UP000569728">
    <property type="component" value="Unassembled WGS sequence"/>
</dbReference>
<sequence>KYFYHLFNCTRRDINPFSGTKEISKYWRNINNRTEGWWKAPDGMFWICGRRAYVELPASWKGSCTLGITQPGFFLLPLEDGDELGIPL</sequence>
<name>A0A7K8TQ35_OCEOC</name>
<evidence type="ECO:0000313" key="1">
    <source>
        <dbReference type="EMBL" id="NXF44385.1"/>
    </source>
</evidence>
<feature type="non-terminal residue" evidence="1">
    <location>
        <position position="1"/>
    </location>
</feature>
<evidence type="ECO:0000313" key="2">
    <source>
        <dbReference type="Proteomes" id="UP000569728"/>
    </source>
</evidence>
<reference evidence="1 2" key="1">
    <citation type="submission" date="2019-09" db="EMBL/GenBank/DDBJ databases">
        <title>Bird 10,000 Genomes (B10K) Project - Family phase.</title>
        <authorList>
            <person name="Zhang G."/>
        </authorList>
    </citation>
    <scope>NUCLEOTIDE SEQUENCE [LARGE SCALE GENOMIC DNA]</scope>
    <source>
        <strain evidence="1">B10K-CU-031-11</strain>
        <tissue evidence="1">Muscle</tissue>
    </source>
</reference>
<feature type="non-terminal residue" evidence="1">
    <location>
        <position position="88"/>
    </location>
</feature>
<dbReference type="EMBL" id="VWZA01000138">
    <property type="protein sequence ID" value="NXF44385.1"/>
    <property type="molecule type" value="Genomic_DNA"/>
</dbReference>
<dbReference type="OrthoDB" id="9950230at2759"/>
<dbReference type="AlphaFoldDB" id="A0A7K8TQ35"/>
<comment type="caution">
    <text evidence="1">The sequence shown here is derived from an EMBL/GenBank/DDBJ whole genome shotgun (WGS) entry which is preliminary data.</text>
</comment>
<proteinExistence type="predicted"/>
<protein>
    <submittedName>
        <fullName evidence="1">ENR1 protein</fullName>
    </submittedName>
</protein>